<dbReference type="Proteomes" id="UP001237823">
    <property type="component" value="Unassembled WGS sequence"/>
</dbReference>
<dbReference type="InterPro" id="IPR025285">
    <property type="entry name" value="DUF4145"/>
</dbReference>
<dbReference type="EMBL" id="JAUCML010000003">
    <property type="protein sequence ID" value="MDM7884742.1"/>
    <property type="molecule type" value="Genomic_DNA"/>
</dbReference>
<keyword evidence="3" id="KW-1185">Reference proteome</keyword>
<dbReference type="Pfam" id="PF13643">
    <property type="entry name" value="DUF4145"/>
    <property type="match status" value="1"/>
</dbReference>
<comment type="caution">
    <text evidence="2">The sequence shown here is derived from an EMBL/GenBank/DDBJ whole genome shotgun (WGS) entry which is preliminary data.</text>
</comment>
<organism evidence="2 3">
    <name type="scientific">Curtobacterium citri</name>
    <dbReference type="NCBI Taxonomy" id="3055139"/>
    <lineage>
        <taxon>Bacteria</taxon>
        <taxon>Bacillati</taxon>
        <taxon>Actinomycetota</taxon>
        <taxon>Actinomycetes</taxon>
        <taxon>Micrococcales</taxon>
        <taxon>Microbacteriaceae</taxon>
        <taxon>Curtobacterium</taxon>
    </lineage>
</organism>
<proteinExistence type="predicted"/>
<sequence>MSHGIGAEAASILMTRTTIEATAKSKGIENGSLFAKIEAMSDQNVIRPATLTLAHAIRVLGNDMAHGDVEELPTTEDAADALHLMDMILEEVYQATAIADEILARRTARGEGASTSPTS</sequence>
<evidence type="ECO:0000313" key="3">
    <source>
        <dbReference type="Proteomes" id="UP001237823"/>
    </source>
</evidence>
<dbReference type="RefSeq" id="WP_289458124.1">
    <property type="nucleotide sequence ID" value="NZ_JAUCML010000003.1"/>
</dbReference>
<evidence type="ECO:0000313" key="2">
    <source>
        <dbReference type="EMBL" id="MDM7884742.1"/>
    </source>
</evidence>
<accession>A0ABT7T5A7</accession>
<evidence type="ECO:0000259" key="1">
    <source>
        <dbReference type="Pfam" id="PF13643"/>
    </source>
</evidence>
<gene>
    <name evidence="2" type="ORF">QUG92_06445</name>
</gene>
<protein>
    <submittedName>
        <fullName evidence="2">DUF4145 domain-containing protein</fullName>
    </submittedName>
</protein>
<feature type="domain" description="DUF4145" evidence="1">
    <location>
        <begin position="9"/>
        <end position="86"/>
    </location>
</feature>
<name>A0ABT7T5A7_9MICO</name>
<reference evidence="2 3" key="1">
    <citation type="submission" date="2023-06" db="EMBL/GenBank/DDBJ databases">
        <authorList>
            <person name="Feng G."/>
            <person name="Li J."/>
            <person name="Zhu H."/>
        </authorList>
    </citation>
    <scope>NUCLEOTIDE SEQUENCE [LARGE SCALE GENOMIC DNA]</scope>
    <source>
        <strain evidence="2 3">RHCKG23</strain>
    </source>
</reference>